<dbReference type="RefSeq" id="WP_022431001.1">
    <property type="nucleotide sequence ID" value="NZ_FR899310.1"/>
</dbReference>
<comment type="caution">
    <text evidence="5">The sequence shown here is derived from an EMBL/GenBank/DDBJ whole genome shotgun (WGS) entry which is preliminary data.</text>
</comment>
<evidence type="ECO:0000259" key="4">
    <source>
        <dbReference type="Pfam" id="PF00717"/>
    </source>
</evidence>
<evidence type="ECO:0000256" key="1">
    <source>
        <dbReference type="ARBA" id="ARBA00023015"/>
    </source>
</evidence>
<name>R7H491_9BACT</name>
<dbReference type="InterPro" id="IPR015927">
    <property type="entry name" value="Peptidase_S24_S26A/B/C"/>
</dbReference>
<dbReference type="SUPFAM" id="SSF51306">
    <property type="entry name" value="LexA/Signal peptidase"/>
    <property type="match status" value="1"/>
</dbReference>
<gene>
    <name evidence="5" type="ORF">BN741_01903</name>
</gene>
<dbReference type="Proteomes" id="UP000018072">
    <property type="component" value="Unassembled WGS sequence"/>
</dbReference>
<feature type="domain" description="Peptidase S24/S26A/S26B/S26C" evidence="4">
    <location>
        <begin position="48"/>
        <end position="135"/>
    </location>
</feature>
<dbReference type="InterPro" id="IPR039418">
    <property type="entry name" value="LexA-like"/>
</dbReference>
<dbReference type="AlphaFoldDB" id="R7H491"/>
<dbReference type="PANTHER" id="PTHR40661:SF1">
    <property type="entry name" value="HTH CRO_C1-TYPE DOMAIN-CONTAINING PROTEIN"/>
    <property type="match status" value="1"/>
</dbReference>
<evidence type="ECO:0000313" key="5">
    <source>
        <dbReference type="EMBL" id="CDE34121.1"/>
    </source>
</evidence>
<dbReference type="EMBL" id="CBIT010000225">
    <property type="protein sequence ID" value="CDE34121.1"/>
    <property type="molecule type" value="Genomic_DNA"/>
</dbReference>
<proteinExistence type="predicted"/>
<evidence type="ECO:0000256" key="3">
    <source>
        <dbReference type="ARBA" id="ARBA00023163"/>
    </source>
</evidence>
<keyword evidence="1" id="KW-0805">Transcription regulation</keyword>
<dbReference type="PANTHER" id="PTHR40661">
    <property type="match status" value="1"/>
</dbReference>
<sequence>MLKGSDVVAEPSKDGTGIPLIPVEAMAGYFAGEQTVLLQECDRYVVPAFRNADFLIHVRGDSMIPHYYSGDMVACKMLSLTDIFFQWGKVYVINTDQGALIKKVEQGTTDESITLVSENEKYKPFEISRRGIYQIAIVIGVIRAE</sequence>
<dbReference type="InterPro" id="IPR036286">
    <property type="entry name" value="LexA/Signal_pep-like_sf"/>
</dbReference>
<reference evidence="5" key="1">
    <citation type="submission" date="2012-11" db="EMBL/GenBank/DDBJ databases">
        <title>Dependencies among metagenomic species, viruses, plasmids and units of genetic variation.</title>
        <authorList>
            <person name="Nielsen H.B."/>
            <person name="Almeida M."/>
            <person name="Juncker A.S."/>
            <person name="Rasmussen S."/>
            <person name="Li J."/>
            <person name="Sunagawa S."/>
            <person name="Plichta D."/>
            <person name="Gautier L."/>
            <person name="Le Chatelier E."/>
            <person name="Peletier E."/>
            <person name="Bonde I."/>
            <person name="Nielsen T."/>
            <person name="Manichanh C."/>
            <person name="Arumugam M."/>
            <person name="Batto J."/>
            <person name="Santos M.B.Q.D."/>
            <person name="Blom N."/>
            <person name="Borruel N."/>
            <person name="Burgdorf K.S."/>
            <person name="Boumezbeur F."/>
            <person name="Casellas F."/>
            <person name="Dore J."/>
            <person name="Guarner F."/>
            <person name="Hansen T."/>
            <person name="Hildebrand F."/>
            <person name="Kaas R.S."/>
            <person name="Kennedy S."/>
            <person name="Kristiansen K."/>
            <person name="Kultima J.R."/>
            <person name="Leonard P."/>
            <person name="Levenez F."/>
            <person name="Lund O."/>
            <person name="Moumen B."/>
            <person name="Le Paslier D."/>
            <person name="Pons N."/>
            <person name="Pedersen O."/>
            <person name="Prifti E."/>
            <person name="Qin J."/>
            <person name="Raes J."/>
            <person name="Tap J."/>
            <person name="Tims S."/>
            <person name="Ussery D.W."/>
            <person name="Yamada T."/>
            <person name="MetaHit consortium"/>
            <person name="Renault P."/>
            <person name="Sicheritz-Ponten T."/>
            <person name="Bork P."/>
            <person name="Wang J."/>
            <person name="Brunak S."/>
            <person name="Ehrlich S.D."/>
        </authorList>
    </citation>
    <scope>NUCLEOTIDE SEQUENCE [LARGE SCALE GENOMIC DNA]</scope>
</reference>
<accession>R7H491</accession>
<evidence type="ECO:0000256" key="2">
    <source>
        <dbReference type="ARBA" id="ARBA00023125"/>
    </source>
</evidence>
<dbReference type="Pfam" id="PF00717">
    <property type="entry name" value="Peptidase_S24"/>
    <property type="match status" value="1"/>
</dbReference>
<keyword evidence="2" id="KW-0238">DNA-binding</keyword>
<dbReference type="STRING" id="1263103.BN741_01903"/>
<organism evidence="5">
    <name type="scientific">Leyella stercorea CAG:629</name>
    <dbReference type="NCBI Taxonomy" id="1263103"/>
    <lineage>
        <taxon>Bacteria</taxon>
        <taxon>Pseudomonadati</taxon>
        <taxon>Bacteroidota</taxon>
        <taxon>Bacteroidia</taxon>
        <taxon>Bacteroidales</taxon>
        <taxon>Prevotellaceae</taxon>
        <taxon>Leyella</taxon>
    </lineage>
</organism>
<protein>
    <submittedName>
        <fullName evidence="5">Putative phage repressor</fullName>
    </submittedName>
</protein>
<dbReference type="GO" id="GO:0003677">
    <property type="term" value="F:DNA binding"/>
    <property type="evidence" value="ECO:0007669"/>
    <property type="project" value="UniProtKB-KW"/>
</dbReference>
<keyword evidence="3" id="KW-0804">Transcription</keyword>
<dbReference type="Gene3D" id="2.10.109.10">
    <property type="entry name" value="Umud Fragment, subunit A"/>
    <property type="match status" value="1"/>
</dbReference>
<dbReference type="CDD" id="cd06529">
    <property type="entry name" value="S24_LexA-like"/>
    <property type="match status" value="1"/>
</dbReference>